<proteinExistence type="predicted"/>
<evidence type="ECO:0000313" key="6">
    <source>
        <dbReference type="Proteomes" id="UP001176940"/>
    </source>
</evidence>
<evidence type="ECO:0000256" key="3">
    <source>
        <dbReference type="ARBA" id="ARBA00023306"/>
    </source>
</evidence>
<dbReference type="EMBL" id="CAUEEQ010007966">
    <property type="protein sequence ID" value="CAJ0931696.1"/>
    <property type="molecule type" value="Genomic_DNA"/>
</dbReference>
<accession>A0ABN9L2U4</accession>
<protein>
    <submittedName>
        <fullName evidence="5">Uncharacterized protein</fullName>
    </submittedName>
</protein>
<gene>
    <name evidence="5" type="ORF">RIMI_LOCUS4829182</name>
</gene>
<feature type="region of interest" description="Disordered" evidence="4">
    <location>
        <begin position="68"/>
        <end position="87"/>
    </location>
</feature>
<name>A0ABN9L2U4_9NEOB</name>
<dbReference type="Proteomes" id="UP001176940">
    <property type="component" value="Unassembled WGS sequence"/>
</dbReference>
<evidence type="ECO:0000256" key="4">
    <source>
        <dbReference type="SAM" id="MobiDB-lite"/>
    </source>
</evidence>
<evidence type="ECO:0000256" key="2">
    <source>
        <dbReference type="ARBA" id="ARBA00022776"/>
    </source>
</evidence>
<evidence type="ECO:0000313" key="5">
    <source>
        <dbReference type="EMBL" id="CAJ0931696.1"/>
    </source>
</evidence>
<comment type="caution">
    <text evidence="5">The sequence shown here is derived from an EMBL/GenBank/DDBJ whole genome shotgun (WGS) entry which is preliminary data.</text>
</comment>
<feature type="compositionally biased region" description="Low complexity" evidence="4">
    <location>
        <begin position="75"/>
        <end position="87"/>
    </location>
</feature>
<feature type="compositionally biased region" description="Basic and acidic residues" evidence="4">
    <location>
        <begin position="251"/>
        <end position="262"/>
    </location>
</feature>
<evidence type="ECO:0000256" key="1">
    <source>
        <dbReference type="ARBA" id="ARBA00022618"/>
    </source>
</evidence>
<keyword evidence="3" id="KW-0131">Cell cycle</keyword>
<keyword evidence="6" id="KW-1185">Reference proteome</keyword>
<reference evidence="5" key="1">
    <citation type="submission" date="2023-07" db="EMBL/GenBank/DDBJ databases">
        <authorList>
            <person name="Stuckert A."/>
        </authorList>
    </citation>
    <scope>NUCLEOTIDE SEQUENCE</scope>
</reference>
<sequence>MGDRRRSPAQRVREDLRQRQGGILYVWRKEGLSIITDADSLLRSHSPALGVHSFSGIQRFNFSSYTPSPKRLGTSNSPNSTSSDFFSSETEPIVPELCIDHPWTETIANTREKNSQATKVFLTTDLCGQKFLCFLVESQHQLRMVKFEESNDKSQLIFGSISNISAKDAAPVESINTMVVLEINGNLILYTGVVKSVNAAINSYVGRIASTSPQRACASDVPSLSEGPWDAGCSVSGHRHRVHQSNPGYELRSKPHTPEHLPEISPLHTIERLMSV</sequence>
<feature type="region of interest" description="Disordered" evidence="4">
    <location>
        <begin position="241"/>
        <end position="262"/>
    </location>
</feature>
<dbReference type="InterPro" id="IPR024990">
    <property type="entry name" value="Apc1"/>
</dbReference>
<dbReference type="PANTHER" id="PTHR12827">
    <property type="entry name" value="MEIOTIC CHECKPOINT REGULATOR TSG24 FAMILY MEMBER"/>
    <property type="match status" value="1"/>
</dbReference>
<keyword evidence="2" id="KW-0498">Mitosis</keyword>
<organism evidence="5 6">
    <name type="scientific">Ranitomeya imitator</name>
    <name type="common">mimic poison frog</name>
    <dbReference type="NCBI Taxonomy" id="111125"/>
    <lineage>
        <taxon>Eukaryota</taxon>
        <taxon>Metazoa</taxon>
        <taxon>Chordata</taxon>
        <taxon>Craniata</taxon>
        <taxon>Vertebrata</taxon>
        <taxon>Euteleostomi</taxon>
        <taxon>Amphibia</taxon>
        <taxon>Batrachia</taxon>
        <taxon>Anura</taxon>
        <taxon>Neobatrachia</taxon>
        <taxon>Hyloidea</taxon>
        <taxon>Dendrobatidae</taxon>
        <taxon>Dendrobatinae</taxon>
        <taxon>Ranitomeya</taxon>
    </lineage>
</organism>
<dbReference type="PANTHER" id="PTHR12827:SF3">
    <property type="entry name" value="ANAPHASE-PROMOTING COMPLEX SUBUNIT 1"/>
    <property type="match status" value="1"/>
</dbReference>
<keyword evidence="1" id="KW-0132">Cell division</keyword>